<dbReference type="OrthoDB" id="64867at2759"/>
<reference evidence="1 2" key="1">
    <citation type="submission" date="2018-08" db="EMBL/GenBank/DDBJ databases">
        <title>Draft genome of the lignicolous fungus Coniochaeta pulveracea.</title>
        <authorList>
            <person name="Borstlap C.J."/>
            <person name="De Witt R.N."/>
            <person name="Botha A."/>
            <person name="Volschenk H."/>
        </authorList>
    </citation>
    <scope>NUCLEOTIDE SEQUENCE [LARGE SCALE GENOMIC DNA]</scope>
    <source>
        <strain evidence="1 2">CAB683</strain>
    </source>
</reference>
<keyword evidence="2" id="KW-1185">Reference proteome</keyword>
<name>A0A420Y0M0_9PEZI</name>
<evidence type="ECO:0000313" key="1">
    <source>
        <dbReference type="EMBL" id="RKU41475.1"/>
    </source>
</evidence>
<evidence type="ECO:0000313" key="2">
    <source>
        <dbReference type="Proteomes" id="UP000275385"/>
    </source>
</evidence>
<organism evidence="1 2">
    <name type="scientific">Coniochaeta pulveracea</name>
    <dbReference type="NCBI Taxonomy" id="177199"/>
    <lineage>
        <taxon>Eukaryota</taxon>
        <taxon>Fungi</taxon>
        <taxon>Dikarya</taxon>
        <taxon>Ascomycota</taxon>
        <taxon>Pezizomycotina</taxon>
        <taxon>Sordariomycetes</taxon>
        <taxon>Sordariomycetidae</taxon>
        <taxon>Coniochaetales</taxon>
        <taxon>Coniochaetaceae</taxon>
        <taxon>Coniochaeta</taxon>
    </lineage>
</organism>
<dbReference type="EMBL" id="QVQW01000074">
    <property type="protein sequence ID" value="RKU41475.1"/>
    <property type="molecule type" value="Genomic_DNA"/>
</dbReference>
<dbReference type="Proteomes" id="UP000275385">
    <property type="component" value="Unassembled WGS sequence"/>
</dbReference>
<protein>
    <submittedName>
        <fullName evidence="1">Uncharacterized protein</fullName>
    </submittedName>
</protein>
<dbReference type="AlphaFoldDB" id="A0A420Y0M0"/>
<dbReference type="STRING" id="177199.A0A420Y0M0"/>
<proteinExistence type="predicted"/>
<comment type="caution">
    <text evidence="1">The sequence shown here is derived from an EMBL/GenBank/DDBJ whole genome shotgun (WGS) entry which is preliminary data.</text>
</comment>
<gene>
    <name evidence="1" type="ORF">DL546_004074</name>
</gene>
<accession>A0A420Y0M0</accession>
<sequence>MSKQLPLTTSVDDVDAPPSYAETVSLAPSANTLTSLLSNLPAQVRQTQKHLVDIHRDQDNLILHAILPHVETFLSSPDIATAPSRVSELILIPESAVQDSWSLTGLAERQSEGDVVRVARVRFERSIGDGEKTQSGVSSWGHGKGFTEPSHNWWTDEGLARRLAGYLQPKEVAKIERRDVRAEIEQKKKEKGGLFGFGRKRSELSSTLSSPQYNSQIEKKDDGVVVRATAEEVTFRKENDFGIWESMSGFGIIVPIPTNTCSTNFSQRTI</sequence>